<evidence type="ECO:0000313" key="2">
    <source>
        <dbReference type="Proteomes" id="UP000198555"/>
    </source>
</evidence>
<dbReference type="EMBL" id="FNWX01000019">
    <property type="protein sequence ID" value="SEH67343.1"/>
    <property type="molecule type" value="Genomic_DNA"/>
</dbReference>
<organism evidence="1 2">
    <name type="scientific">Epilithonimonas hominis</name>
    <dbReference type="NCBI Taxonomy" id="420404"/>
    <lineage>
        <taxon>Bacteria</taxon>
        <taxon>Pseudomonadati</taxon>
        <taxon>Bacteroidota</taxon>
        <taxon>Flavobacteriia</taxon>
        <taxon>Flavobacteriales</taxon>
        <taxon>Weeksellaceae</taxon>
        <taxon>Chryseobacterium group</taxon>
        <taxon>Epilithonimonas</taxon>
    </lineage>
</organism>
<evidence type="ECO:0000313" key="1">
    <source>
        <dbReference type="EMBL" id="SEH67343.1"/>
    </source>
</evidence>
<dbReference type="Proteomes" id="UP000198555">
    <property type="component" value="Unassembled WGS sequence"/>
</dbReference>
<name>A0A1H6JXJ4_9FLAO</name>
<accession>A0A1H6JXJ4</accession>
<sequence length="91" mass="11007">MHYQKKLDKIFSNGNLWKHRTLRTLFDPNSSEYNETSMEKKLEILQKIRDNKIDLNQLLDEYKEFYINENKAHVAEIADEGYKILLKNEMK</sequence>
<gene>
    <name evidence="1" type="ORF">SAMN05421793_11934</name>
</gene>
<dbReference type="AlphaFoldDB" id="A0A1H6JXJ4"/>
<proteinExistence type="predicted"/>
<dbReference type="STRING" id="420404.SAMN05421793_11934"/>
<reference evidence="2" key="1">
    <citation type="submission" date="2016-10" db="EMBL/GenBank/DDBJ databases">
        <authorList>
            <person name="Varghese N."/>
            <person name="Submissions S."/>
        </authorList>
    </citation>
    <scope>NUCLEOTIDE SEQUENCE [LARGE SCALE GENOMIC DNA]</scope>
    <source>
        <strain evidence="2">DSM 19326</strain>
    </source>
</reference>
<keyword evidence="2" id="KW-1185">Reference proteome</keyword>
<dbReference type="RefSeq" id="WP_089770050.1">
    <property type="nucleotide sequence ID" value="NZ_DALZAR010000024.1"/>
</dbReference>
<protein>
    <submittedName>
        <fullName evidence="1">Uncharacterized protein</fullName>
    </submittedName>
</protein>